<name>A0AAD5RQX6_9PEZI</name>
<dbReference type="SUPFAM" id="SSF56176">
    <property type="entry name" value="FAD-binding/transporter-associated domain-like"/>
    <property type="match status" value="1"/>
</dbReference>
<evidence type="ECO:0000256" key="2">
    <source>
        <dbReference type="ARBA" id="ARBA00023002"/>
    </source>
</evidence>
<dbReference type="PROSITE" id="PS51387">
    <property type="entry name" value="FAD_PCMH"/>
    <property type="match status" value="1"/>
</dbReference>
<evidence type="ECO:0000256" key="1">
    <source>
        <dbReference type="ARBA" id="ARBA00005466"/>
    </source>
</evidence>
<reference evidence="5" key="1">
    <citation type="submission" date="2022-07" db="EMBL/GenBank/DDBJ databases">
        <title>Draft genome sequence of Zalerion maritima ATCC 34329, a (micro)plastics degrading marine fungus.</title>
        <authorList>
            <person name="Paco A."/>
            <person name="Goncalves M.F.M."/>
            <person name="Rocha-Santos T.A.P."/>
            <person name="Alves A."/>
        </authorList>
    </citation>
    <scope>NUCLEOTIDE SEQUENCE</scope>
    <source>
        <strain evidence="5">ATCC 34329</strain>
    </source>
</reference>
<keyword evidence="6" id="KW-1185">Reference proteome</keyword>
<dbReference type="InterPro" id="IPR006094">
    <property type="entry name" value="Oxid_FAD_bind_N"/>
</dbReference>
<comment type="caution">
    <text evidence="5">The sequence shown here is derived from an EMBL/GenBank/DDBJ whole genome shotgun (WGS) entry which is preliminary data.</text>
</comment>
<dbReference type="PANTHER" id="PTHR13878">
    <property type="entry name" value="GULONOLACTONE OXIDASE"/>
    <property type="match status" value="1"/>
</dbReference>
<comment type="similarity">
    <text evidence="1">Belongs to the oxygen-dependent FAD-linked oxidoreductase family.</text>
</comment>
<dbReference type="InterPro" id="IPR012951">
    <property type="entry name" value="BBE"/>
</dbReference>
<sequence length="660" mass="71916">MHSSISRSLLLAATAPVVFGQNITVDNTTVEATSDNVATAAEGVSTTSNSTASYFSSESAQLTDSVIANLTGLNLTGIDLFGFDTTENSAAAKRGVGSICKHMPGDLLYPNWIIWKVFDLLLGGALMQPVPLAAPCYNDHPEETDAWLCSYITANWENNSYIHSDDPTSIMWPLYEGRTCMPTDYPTDSCTQGAYPEYVVNASTVAQIQLAVNFARNANLRLVVKNTGHDFNGKSAGAGALSIWTHNLKSVEFYEDLEFGGYAGPAFKLGTGVQADELYEAANKYGYTAIGGEGRSVGVSGGFLLGGGHSPMSSMYGMAADHVLSMEVVTPSGEFVTASETSSPDLFWALRGGGGGTYGVVTSVLVKVFPKTEVATMTFSFSTGTNVSADAFWAGVRAYFGYIIEYVDAGCYEYFSLVQTGADSYYFGMAPWWAPNMTIAELKELVAPWFADLEAVGITVEPEYQYFTDFYDAWYAIFPLETAGTTVMKTASRLWPKSSWDDATSLNATFEAIRETVELGGSVLAFNIQGVGKAIPDYPDTSISPHWRETCLHAILAAFWDEDSTDEEIAEVSRTLTEDWMGIWRNASVGAGSYMSEGDVDEPDFQDSFYGDSYERLYELKQKIDPWMLMYTPTGVGSEDWYVTDQIDYLTTQNGRLCKA</sequence>
<evidence type="ECO:0000313" key="6">
    <source>
        <dbReference type="Proteomes" id="UP001201980"/>
    </source>
</evidence>
<dbReference type="GO" id="GO:0016491">
    <property type="term" value="F:oxidoreductase activity"/>
    <property type="evidence" value="ECO:0007669"/>
    <property type="project" value="UniProtKB-KW"/>
</dbReference>
<dbReference type="EMBL" id="JAKWBI020000119">
    <property type="protein sequence ID" value="KAJ2902229.1"/>
    <property type="molecule type" value="Genomic_DNA"/>
</dbReference>
<dbReference type="Pfam" id="PF08031">
    <property type="entry name" value="BBE"/>
    <property type="match status" value="1"/>
</dbReference>
<feature type="domain" description="FAD-binding PCMH-type" evidence="4">
    <location>
        <begin position="192"/>
        <end position="371"/>
    </location>
</feature>
<dbReference type="InterPro" id="IPR016169">
    <property type="entry name" value="FAD-bd_PCMH_sub2"/>
</dbReference>
<evidence type="ECO:0000256" key="3">
    <source>
        <dbReference type="SAM" id="SignalP"/>
    </source>
</evidence>
<dbReference type="Pfam" id="PF01565">
    <property type="entry name" value="FAD_binding_4"/>
    <property type="match status" value="1"/>
</dbReference>
<dbReference type="InterPro" id="IPR050432">
    <property type="entry name" value="FAD-linked_Oxidoreductases_BP"/>
</dbReference>
<keyword evidence="2" id="KW-0560">Oxidoreductase</keyword>
<accession>A0AAD5RQX6</accession>
<dbReference type="InterPro" id="IPR016166">
    <property type="entry name" value="FAD-bd_PCMH"/>
</dbReference>
<gene>
    <name evidence="5" type="ORF">MKZ38_000831</name>
</gene>
<dbReference type="GO" id="GO:0071949">
    <property type="term" value="F:FAD binding"/>
    <property type="evidence" value="ECO:0007669"/>
    <property type="project" value="InterPro"/>
</dbReference>
<dbReference type="AlphaFoldDB" id="A0AAD5RQX6"/>
<feature type="chain" id="PRO_5041990522" evidence="3">
    <location>
        <begin position="21"/>
        <end position="660"/>
    </location>
</feature>
<evidence type="ECO:0000259" key="4">
    <source>
        <dbReference type="PROSITE" id="PS51387"/>
    </source>
</evidence>
<dbReference type="PANTHER" id="PTHR13878:SF91">
    <property type="entry name" value="FAD BINDING DOMAIN PROTEIN (AFU_ORTHOLOGUE AFUA_6G12070)-RELATED"/>
    <property type="match status" value="1"/>
</dbReference>
<protein>
    <submittedName>
        <fullName evidence="5">Fad binding domain protein</fullName>
    </submittedName>
</protein>
<proteinExistence type="inferred from homology"/>
<dbReference type="Proteomes" id="UP001201980">
    <property type="component" value="Unassembled WGS sequence"/>
</dbReference>
<dbReference type="InterPro" id="IPR036318">
    <property type="entry name" value="FAD-bd_PCMH-like_sf"/>
</dbReference>
<organism evidence="5 6">
    <name type="scientific">Zalerion maritima</name>
    <dbReference type="NCBI Taxonomy" id="339359"/>
    <lineage>
        <taxon>Eukaryota</taxon>
        <taxon>Fungi</taxon>
        <taxon>Dikarya</taxon>
        <taxon>Ascomycota</taxon>
        <taxon>Pezizomycotina</taxon>
        <taxon>Sordariomycetes</taxon>
        <taxon>Lulworthiomycetidae</taxon>
        <taxon>Lulworthiales</taxon>
        <taxon>Lulworthiaceae</taxon>
        <taxon>Zalerion</taxon>
    </lineage>
</organism>
<evidence type="ECO:0000313" key="5">
    <source>
        <dbReference type="EMBL" id="KAJ2902229.1"/>
    </source>
</evidence>
<dbReference type="Gene3D" id="3.30.465.10">
    <property type="match status" value="1"/>
</dbReference>
<feature type="signal peptide" evidence="3">
    <location>
        <begin position="1"/>
        <end position="20"/>
    </location>
</feature>
<keyword evidence="3" id="KW-0732">Signal</keyword>